<dbReference type="SUPFAM" id="SSF57829">
    <property type="entry name" value="Zn-binding ribosomal proteins"/>
    <property type="match status" value="1"/>
</dbReference>
<dbReference type="GO" id="GO:0003735">
    <property type="term" value="F:structural constituent of ribosome"/>
    <property type="evidence" value="ECO:0007669"/>
    <property type="project" value="InterPro"/>
</dbReference>
<dbReference type="OrthoDB" id="2014905at2759"/>
<sequence length="240" mass="26195">MPGAGMAATWRQVLVQRGSRASWPSGRLGCFRQRNFAAWVVPRNRRRDALGLDRETESTLRMDRGRIACGGSMVACGERGVATMAVHAFENSELVPAAPHPTAVAQSALQKAKSFMADVVASWKAAAQSLVPAVTSPQPAVQEASSRVPGIFDSLLDGWVLGVPKKRRSKRTVRMRHKAWALRPQKNIVKCLTCGRAKLPGRYCDPRAACRRKAEEIHMYEARRKAAAAGQSNQTPPPST</sequence>
<comment type="similarity">
    <text evidence="2">Belongs to the bacterial ribosomal protein bL32 family.</text>
</comment>
<dbReference type="Pfam" id="PF01783">
    <property type="entry name" value="Ribosomal_L32p"/>
    <property type="match status" value="1"/>
</dbReference>
<keyword evidence="9" id="KW-1185">Reference proteome</keyword>
<dbReference type="AlphaFoldDB" id="A0A5J4YNN6"/>
<accession>A0A5J4YNN6</accession>
<dbReference type="InterPro" id="IPR002677">
    <property type="entry name" value="Ribosomal_bL32"/>
</dbReference>
<dbReference type="EMBL" id="VRMN01000008">
    <property type="protein sequence ID" value="KAA8493039.1"/>
    <property type="molecule type" value="Genomic_DNA"/>
</dbReference>
<name>A0A5J4YNN6_PORPP</name>
<evidence type="ECO:0000256" key="4">
    <source>
        <dbReference type="ARBA" id="ARBA00022980"/>
    </source>
</evidence>
<dbReference type="InterPro" id="IPR051991">
    <property type="entry name" value="Mitoribosomal_protein_bL32"/>
</dbReference>
<evidence type="ECO:0000313" key="9">
    <source>
        <dbReference type="Proteomes" id="UP000324585"/>
    </source>
</evidence>
<keyword evidence="6" id="KW-0687">Ribonucleoprotein</keyword>
<dbReference type="PANTHER" id="PTHR21026:SF2">
    <property type="entry name" value="LARGE RIBOSOMAL SUBUNIT PROTEIN BL32M"/>
    <property type="match status" value="1"/>
</dbReference>
<dbReference type="InterPro" id="IPR011332">
    <property type="entry name" value="Ribosomal_zn-bd"/>
</dbReference>
<comment type="subcellular location">
    <subcellularLocation>
        <location evidence="1">Mitochondrion</location>
    </subcellularLocation>
</comment>
<comment type="caution">
    <text evidence="8">The sequence shown here is derived from an EMBL/GenBank/DDBJ whole genome shotgun (WGS) entry which is preliminary data.</text>
</comment>
<organism evidence="8 9">
    <name type="scientific">Porphyridium purpureum</name>
    <name type="common">Red alga</name>
    <name type="synonym">Porphyridium cruentum</name>
    <dbReference type="NCBI Taxonomy" id="35688"/>
    <lineage>
        <taxon>Eukaryota</taxon>
        <taxon>Rhodophyta</taxon>
        <taxon>Bangiophyceae</taxon>
        <taxon>Porphyridiales</taxon>
        <taxon>Porphyridiaceae</taxon>
        <taxon>Porphyridium</taxon>
    </lineage>
</organism>
<dbReference type="GO" id="GO:0006412">
    <property type="term" value="P:translation"/>
    <property type="evidence" value="ECO:0007669"/>
    <property type="project" value="InterPro"/>
</dbReference>
<evidence type="ECO:0000256" key="5">
    <source>
        <dbReference type="ARBA" id="ARBA00023128"/>
    </source>
</evidence>
<keyword evidence="5" id="KW-0496">Mitochondrion</keyword>
<evidence type="ECO:0000256" key="7">
    <source>
        <dbReference type="ARBA" id="ARBA00039935"/>
    </source>
</evidence>
<keyword evidence="3" id="KW-0809">Transit peptide</keyword>
<keyword evidence="4" id="KW-0689">Ribosomal protein</keyword>
<evidence type="ECO:0000256" key="6">
    <source>
        <dbReference type="ARBA" id="ARBA00023274"/>
    </source>
</evidence>
<evidence type="ECO:0000256" key="3">
    <source>
        <dbReference type="ARBA" id="ARBA00022946"/>
    </source>
</evidence>
<proteinExistence type="inferred from homology"/>
<dbReference type="Proteomes" id="UP000324585">
    <property type="component" value="Unassembled WGS sequence"/>
</dbReference>
<dbReference type="GO" id="GO:0005762">
    <property type="term" value="C:mitochondrial large ribosomal subunit"/>
    <property type="evidence" value="ECO:0007669"/>
    <property type="project" value="TreeGrafter"/>
</dbReference>
<dbReference type="PANTHER" id="PTHR21026">
    <property type="entry name" value="39S RIBOSOMAL PROTEIN L32, MITOCHONDRIAL"/>
    <property type="match status" value="1"/>
</dbReference>
<gene>
    <name evidence="8" type="ORF">FVE85_9311</name>
</gene>
<reference evidence="9" key="1">
    <citation type="journal article" date="2019" name="Nat. Commun.">
        <title>Expansion of phycobilisome linker gene families in mesophilic red algae.</title>
        <authorList>
            <person name="Lee J."/>
            <person name="Kim D."/>
            <person name="Bhattacharya D."/>
            <person name="Yoon H.S."/>
        </authorList>
    </citation>
    <scope>NUCLEOTIDE SEQUENCE [LARGE SCALE GENOMIC DNA]</scope>
    <source>
        <strain evidence="9">CCMP 1328</strain>
    </source>
</reference>
<evidence type="ECO:0000256" key="1">
    <source>
        <dbReference type="ARBA" id="ARBA00004173"/>
    </source>
</evidence>
<protein>
    <recommendedName>
        <fullName evidence="7">Large ribosomal subunit protein bL32m</fullName>
    </recommendedName>
</protein>
<evidence type="ECO:0000256" key="2">
    <source>
        <dbReference type="ARBA" id="ARBA00008560"/>
    </source>
</evidence>
<evidence type="ECO:0000313" key="8">
    <source>
        <dbReference type="EMBL" id="KAA8493039.1"/>
    </source>
</evidence>